<dbReference type="Pfam" id="PF00685">
    <property type="entry name" value="Sulfotransfer_1"/>
    <property type="match status" value="1"/>
</dbReference>
<organism evidence="5 6">
    <name type="scientific">Dichanthelium oligosanthes</name>
    <dbReference type="NCBI Taxonomy" id="888268"/>
    <lineage>
        <taxon>Eukaryota</taxon>
        <taxon>Viridiplantae</taxon>
        <taxon>Streptophyta</taxon>
        <taxon>Embryophyta</taxon>
        <taxon>Tracheophyta</taxon>
        <taxon>Spermatophyta</taxon>
        <taxon>Magnoliopsida</taxon>
        <taxon>Liliopsida</taxon>
        <taxon>Poales</taxon>
        <taxon>Poaceae</taxon>
        <taxon>PACMAD clade</taxon>
        <taxon>Panicoideae</taxon>
        <taxon>Panicodae</taxon>
        <taxon>Paniceae</taxon>
        <taxon>Dichantheliinae</taxon>
        <taxon>Dichanthelium</taxon>
    </lineage>
</organism>
<comment type="caution">
    <text evidence="5">The sequence shown here is derived from an EMBL/GenBank/DDBJ whole genome shotgun (WGS) entry which is preliminary data.</text>
</comment>
<dbReference type="AlphaFoldDB" id="A0A1E5V097"/>
<gene>
    <name evidence="5" type="ORF">BAE44_0020439</name>
</gene>
<keyword evidence="2 3" id="KW-0808">Transferase</keyword>
<accession>A0A1E5V097</accession>
<sequence length="95" mass="10360">MTTSSSLVTYPKCGTTWLKAMAFAIMSHSHCGFADHPLLTQHPQQLVPSIEILDPGSDFADIEKLPSPRLMATHLPLSLLPSAMTSFGCRVVYLC</sequence>
<dbReference type="EC" id="2.8.2.-" evidence="3"/>
<keyword evidence="6" id="KW-1185">Reference proteome</keyword>
<dbReference type="PANTHER" id="PTHR11783">
    <property type="entry name" value="SULFOTRANSFERASE SULT"/>
    <property type="match status" value="1"/>
</dbReference>
<evidence type="ECO:0000313" key="6">
    <source>
        <dbReference type="Proteomes" id="UP000095767"/>
    </source>
</evidence>
<evidence type="ECO:0000313" key="5">
    <source>
        <dbReference type="EMBL" id="OEL18541.1"/>
    </source>
</evidence>
<evidence type="ECO:0000256" key="1">
    <source>
        <dbReference type="ARBA" id="ARBA00005771"/>
    </source>
</evidence>
<dbReference type="EMBL" id="LWDX02056356">
    <property type="protein sequence ID" value="OEL18541.1"/>
    <property type="molecule type" value="Genomic_DNA"/>
</dbReference>
<feature type="domain" description="Sulfotransferase" evidence="4">
    <location>
        <begin position="7"/>
        <end position="95"/>
    </location>
</feature>
<dbReference type="InterPro" id="IPR027417">
    <property type="entry name" value="P-loop_NTPase"/>
</dbReference>
<proteinExistence type="inferred from homology"/>
<dbReference type="Proteomes" id="UP000095767">
    <property type="component" value="Unassembled WGS sequence"/>
</dbReference>
<name>A0A1E5V097_9POAL</name>
<evidence type="ECO:0000256" key="2">
    <source>
        <dbReference type="ARBA" id="ARBA00022679"/>
    </source>
</evidence>
<dbReference type="GO" id="GO:0008146">
    <property type="term" value="F:sulfotransferase activity"/>
    <property type="evidence" value="ECO:0007669"/>
    <property type="project" value="InterPro"/>
</dbReference>
<reference evidence="5 6" key="1">
    <citation type="submission" date="2016-09" db="EMBL/GenBank/DDBJ databases">
        <title>The draft genome of Dichanthelium oligosanthes: A C3 panicoid grass species.</title>
        <authorList>
            <person name="Studer A.J."/>
            <person name="Schnable J.C."/>
            <person name="Brutnell T.P."/>
        </authorList>
    </citation>
    <scope>NUCLEOTIDE SEQUENCE [LARGE SCALE GENOMIC DNA]</scope>
    <source>
        <strain evidence="6">cv. Kellogg 1175</strain>
        <tissue evidence="5">Leaf</tissue>
    </source>
</reference>
<dbReference type="SUPFAM" id="SSF52540">
    <property type="entry name" value="P-loop containing nucleoside triphosphate hydrolases"/>
    <property type="match status" value="1"/>
</dbReference>
<evidence type="ECO:0000256" key="3">
    <source>
        <dbReference type="RuleBase" id="RU361155"/>
    </source>
</evidence>
<evidence type="ECO:0000259" key="4">
    <source>
        <dbReference type="Pfam" id="PF00685"/>
    </source>
</evidence>
<comment type="similarity">
    <text evidence="1 3">Belongs to the sulfotransferase 1 family.</text>
</comment>
<dbReference type="OrthoDB" id="688297at2759"/>
<protein>
    <recommendedName>
        <fullName evidence="3">Sulfotransferase</fullName>
        <ecNumber evidence="3">2.8.2.-</ecNumber>
    </recommendedName>
</protein>
<dbReference type="InterPro" id="IPR000863">
    <property type="entry name" value="Sulfotransferase_dom"/>
</dbReference>
<dbReference type="Gene3D" id="3.40.50.300">
    <property type="entry name" value="P-loop containing nucleotide triphosphate hydrolases"/>
    <property type="match status" value="1"/>
</dbReference>